<dbReference type="PANTHER" id="PTHR34070">
    <property type="entry name" value="ARMADILLO-TYPE FOLD"/>
    <property type="match status" value="1"/>
</dbReference>
<proteinExistence type="predicted"/>
<evidence type="ECO:0000313" key="1">
    <source>
        <dbReference type="EMBL" id="SNR39395.1"/>
    </source>
</evidence>
<sequence length="244" mass="28729">MINSKLKEIREFCESNSDPEIIKKYSKYFKEGYNGYGIDQKIFEAQRDQWIADWKNEMTLASYLDLGDKLMQNGKLEEISFAIVFLKSERANFTENTFNRIGNWFKYGISNWATTDVLCMLVLSSFLIDNIISFEKFKEWTKAESEWQRRAVPVTLVELIKHDLKPAVALPVIEALMLDDSQYVQKGIGTLLRGLWKKYPQIIEDFLLKWKDECGRVIVQYATEKMDKEYRKKFRRVKKIAAKA</sequence>
<accession>A0A238VYG8</accession>
<protein>
    <submittedName>
        <fullName evidence="1">DNA alkylation repair enzyme</fullName>
    </submittedName>
</protein>
<dbReference type="AlphaFoldDB" id="A0A238VYG8"/>
<dbReference type="InterPro" id="IPR014825">
    <property type="entry name" value="DNA_alkylation"/>
</dbReference>
<reference evidence="2" key="1">
    <citation type="submission" date="2017-06" db="EMBL/GenBank/DDBJ databases">
        <authorList>
            <person name="Varghese N."/>
            <person name="Submissions S."/>
        </authorList>
    </citation>
    <scope>NUCLEOTIDE SEQUENCE [LARGE SCALE GENOMIC DNA]</scope>
    <source>
        <strain evidence="2">DSM 27993</strain>
    </source>
</reference>
<dbReference type="SUPFAM" id="SSF48371">
    <property type="entry name" value="ARM repeat"/>
    <property type="match status" value="1"/>
</dbReference>
<dbReference type="RefSeq" id="WP_089377474.1">
    <property type="nucleotide sequence ID" value="NZ_FZNX01000001.1"/>
</dbReference>
<evidence type="ECO:0000313" key="2">
    <source>
        <dbReference type="Proteomes" id="UP000198412"/>
    </source>
</evidence>
<name>A0A238VYG8_9FLAO</name>
<dbReference type="EMBL" id="FZNX01000001">
    <property type="protein sequence ID" value="SNR39395.1"/>
    <property type="molecule type" value="Genomic_DNA"/>
</dbReference>
<keyword evidence="2" id="KW-1185">Reference proteome</keyword>
<dbReference type="OrthoDB" id="9775346at2"/>
<dbReference type="Pfam" id="PF08713">
    <property type="entry name" value="DNA_alkylation"/>
    <property type="match status" value="1"/>
</dbReference>
<gene>
    <name evidence="1" type="ORF">SAMN04488111_1195</name>
</gene>
<dbReference type="Gene3D" id="1.25.10.90">
    <property type="match status" value="1"/>
</dbReference>
<organism evidence="1 2">
    <name type="scientific">Lutibacter flavus</name>
    <dbReference type="NCBI Taxonomy" id="691689"/>
    <lineage>
        <taxon>Bacteria</taxon>
        <taxon>Pseudomonadati</taxon>
        <taxon>Bacteroidota</taxon>
        <taxon>Flavobacteriia</taxon>
        <taxon>Flavobacteriales</taxon>
        <taxon>Flavobacteriaceae</taxon>
        <taxon>Lutibacter</taxon>
    </lineage>
</organism>
<dbReference type="InterPro" id="IPR016024">
    <property type="entry name" value="ARM-type_fold"/>
</dbReference>
<dbReference type="Proteomes" id="UP000198412">
    <property type="component" value="Unassembled WGS sequence"/>
</dbReference>
<dbReference type="PANTHER" id="PTHR34070:SF1">
    <property type="entry name" value="DNA ALKYLATION REPAIR PROTEIN"/>
    <property type="match status" value="1"/>
</dbReference>
<dbReference type="CDD" id="cd06561">
    <property type="entry name" value="AlkD_like"/>
    <property type="match status" value="1"/>
</dbReference>